<dbReference type="Pfam" id="PF11449">
    <property type="entry name" value="ArsP_2"/>
    <property type="match status" value="1"/>
</dbReference>
<accession>J9FYX7</accession>
<reference evidence="2" key="1">
    <citation type="journal article" date="2012" name="PLoS ONE">
        <title>Gene sets for utilization of primary and secondary nutrition supplies in the distal gut of endangered iberian lynx.</title>
        <authorList>
            <person name="Alcaide M."/>
            <person name="Messina E."/>
            <person name="Richter M."/>
            <person name="Bargiela R."/>
            <person name="Peplies J."/>
            <person name="Huws S.A."/>
            <person name="Newbold C.J."/>
            <person name="Golyshin P.N."/>
            <person name="Simon M.A."/>
            <person name="Lopez G."/>
            <person name="Yakimov M.M."/>
            <person name="Ferrer M."/>
        </authorList>
    </citation>
    <scope>NUCLEOTIDE SEQUENCE</scope>
</reference>
<dbReference type="InterPro" id="IPR021552">
    <property type="entry name" value="ArsP_2"/>
</dbReference>
<evidence type="ECO:0000256" key="1">
    <source>
        <dbReference type="SAM" id="Phobius"/>
    </source>
</evidence>
<feature type="transmembrane region" description="Helical" evidence="1">
    <location>
        <begin position="47"/>
        <end position="68"/>
    </location>
</feature>
<keyword evidence="1" id="KW-0812">Transmembrane</keyword>
<name>J9FYX7_9ZZZZ</name>
<keyword evidence="1" id="KW-0472">Membrane</keyword>
<keyword evidence="1" id="KW-1133">Transmembrane helix</keyword>
<dbReference type="AlphaFoldDB" id="J9FYX7"/>
<protein>
    <recommendedName>
        <fullName evidence="3">Selenocysteine protein</fullName>
    </recommendedName>
</protein>
<gene>
    <name evidence="2" type="ORF">EVA_12105</name>
</gene>
<organism evidence="2">
    <name type="scientific">gut metagenome</name>
    <dbReference type="NCBI Taxonomy" id="749906"/>
    <lineage>
        <taxon>unclassified sequences</taxon>
        <taxon>metagenomes</taxon>
        <taxon>organismal metagenomes</taxon>
    </lineage>
</organism>
<evidence type="ECO:0000313" key="2">
    <source>
        <dbReference type="EMBL" id="EJW99788.1"/>
    </source>
</evidence>
<proteinExistence type="predicted"/>
<feature type="transmembrane region" description="Helical" evidence="1">
    <location>
        <begin position="6"/>
        <end position="26"/>
    </location>
</feature>
<feature type="non-terminal residue" evidence="2">
    <location>
        <position position="145"/>
    </location>
</feature>
<dbReference type="EMBL" id="AMCI01003653">
    <property type="protein sequence ID" value="EJW99788.1"/>
    <property type="molecule type" value="Genomic_DNA"/>
</dbReference>
<sequence>MVLEILQNAVLITGLVCIMMMLIESLNIESRGKFFAGLKHTRLGQTLLSALLGSIPGCIGGFASVSLYTHRMISFGALTAMMIASSGDEAFVMLAMIPDKAVWIFTLLFGIAVASGIAVDLVADHISKVKGVTMVPDDFVCNDSY</sequence>
<comment type="caution">
    <text evidence="2">The sequence shown here is derived from an EMBL/GenBank/DDBJ whole genome shotgun (WGS) entry which is preliminary data.</text>
</comment>
<evidence type="ECO:0008006" key="3">
    <source>
        <dbReference type="Google" id="ProtNLM"/>
    </source>
</evidence>
<feature type="transmembrane region" description="Helical" evidence="1">
    <location>
        <begin position="101"/>
        <end position="123"/>
    </location>
</feature>